<name>A0ABY9XW60_9FLAO</name>
<accession>A0ABY9XW60</accession>
<gene>
    <name evidence="1" type="ORF">RHP51_04600</name>
</gene>
<reference evidence="1 2" key="1">
    <citation type="submission" date="2023-09" db="EMBL/GenBank/DDBJ databases">
        <title>Thalassobella suaedae gen. nov., sp. nov., a marine bacterium of the family Flavobacteriaceae isolated from a halophyte Suaeda japonica.</title>
        <authorList>
            <person name="Lee S.Y."/>
            <person name="Hwang C.Y."/>
        </authorList>
    </citation>
    <scope>NUCLEOTIDE SEQUENCE [LARGE SCALE GENOMIC DNA]</scope>
    <source>
        <strain evidence="1 2">HL-DH14</strain>
    </source>
</reference>
<evidence type="ECO:0000313" key="2">
    <source>
        <dbReference type="Proteomes" id="UP001302806"/>
    </source>
</evidence>
<evidence type="ECO:0000313" key="1">
    <source>
        <dbReference type="EMBL" id="WNH09983.1"/>
    </source>
</evidence>
<dbReference type="Proteomes" id="UP001302806">
    <property type="component" value="Chromosome"/>
</dbReference>
<protein>
    <recommendedName>
        <fullName evidence="3">STAS/SEC14 domain-containing protein</fullName>
    </recommendedName>
</protein>
<evidence type="ECO:0008006" key="3">
    <source>
        <dbReference type="Google" id="ProtNLM"/>
    </source>
</evidence>
<dbReference type="EMBL" id="CP134537">
    <property type="protein sequence ID" value="WNH09983.1"/>
    <property type="molecule type" value="Genomic_DNA"/>
</dbReference>
<sequence length="130" mass="14900">MRKTLTLPLGTFYIYDNYLIVEINEGETITTENNKILENIAITYFNTKKFIYITHRVNSYAVDPAIYRKTSLIENLAGFAVVATNNIALSNADIEKLFLNKPFESFTKLNKAIEWGQSILKQNNIDIKNS</sequence>
<organism evidence="1 2">
    <name type="scientific">Thalassobellus suaedae</name>
    <dbReference type="NCBI Taxonomy" id="3074124"/>
    <lineage>
        <taxon>Bacteria</taxon>
        <taxon>Pseudomonadati</taxon>
        <taxon>Bacteroidota</taxon>
        <taxon>Flavobacteriia</taxon>
        <taxon>Flavobacteriales</taxon>
        <taxon>Flavobacteriaceae</taxon>
        <taxon>Thalassobellus</taxon>
    </lineage>
</organism>
<proteinExistence type="predicted"/>
<dbReference type="RefSeq" id="WP_415866334.1">
    <property type="nucleotide sequence ID" value="NZ_CP134537.1"/>
</dbReference>